<gene>
    <name evidence="2" type="ORF">FYJ58_11120</name>
</gene>
<evidence type="ECO:0000256" key="1">
    <source>
        <dbReference type="SAM" id="Phobius"/>
    </source>
</evidence>
<dbReference type="Proteomes" id="UP000482209">
    <property type="component" value="Unassembled WGS sequence"/>
</dbReference>
<sequence>MMNKLRQFMIGRYGVDNLGKATAIAYIIISVLSLFFHSPILVVLAYALLFLFFYRCFSKKINKRVEENQKYFSFVNRFKKKQNNLKRQWDDRAVYRYYTCKHCGQTIRVPKGKGKICITCPKCHFEFIKRT</sequence>
<name>A0A6L5Y153_9FIRM</name>
<dbReference type="AlphaFoldDB" id="A0A6L5Y153"/>
<evidence type="ECO:0008006" key="4">
    <source>
        <dbReference type="Google" id="ProtNLM"/>
    </source>
</evidence>
<keyword evidence="1" id="KW-0472">Membrane</keyword>
<evidence type="ECO:0000313" key="3">
    <source>
        <dbReference type="Proteomes" id="UP000482209"/>
    </source>
</evidence>
<feature type="transmembrane region" description="Helical" evidence="1">
    <location>
        <begin position="23"/>
        <end position="54"/>
    </location>
</feature>
<organism evidence="2 3">
    <name type="scientific">Velocimicrobium porci</name>
    <dbReference type="NCBI Taxonomy" id="2606634"/>
    <lineage>
        <taxon>Bacteria</taxon>
        <taxon>Bacillati</taxon>
        <taxon>Bacillota</taxon>
        <taxon>Clostridia</taxon>
        <taxon>Lachnospirales</taxon>
        <taxon>Lachnospiraceae</taxon>
        <taxon>Velocimicrobium</taxon>
    </lineage>
</organism>
<dbReference type="EMBL" id="VUMT01000018">
    <property type="protein sequence ID" value="MSS64421.1"/>
    <property type="molecule type" value="Genomic_DNA"/>
</dbReference>
<proteinExistence type="predicted"/>
<keyword evidence="1" id="KW-0812">Transmembrane</keyword>
<keyword evidence="3" id="KW-1185">Reference proteome</keyword>
<accession>A0A6L5Y153</accession>
<comment type="caution">
    <text evidence="2">The sequence shown here is derived from an EMBL/GenBank/DDBJ whole genome shotgun (WGS) entry which is preliminary data.</text>
</comment>
<evidence type="ECO:0000313" key="2">
    <source>
        <dbReference type="EMBL" id="MSS64421.1"/>
    </source>
</evidence>
<reference evidence="2 3" key="1">
    <citation type="submission" date="2019-08" db="EMBL/GenBank/DDBJ databases">
        <title>In-depth cultivation of the pig gut microbiome towards novel bacterial diversity and tailored functional studies.</title>
        <authorList>
            <person name="Wylensek D."/>
            <person name="Hitch T.C.A."/>
            <person name="Clavel T."/>
        </authorList>
    </citation>
    <scope>NUCLEOTIDE SEQUENCE [LARGE SCALE GENOMIC DNA]</scope>
    <source>
        <strain evidence="2 3">WCA-693-APC-MOT-I</strain>
    </source>
</reference>
<keyword evidence="1" id="KW-1133">Transmembrane helix</keyword>
<protein>
    <recommendedName>
        <fullName evidence="4">Zn-finger containing protein</fullName>
    </recommendedName>
</protein>
<dbReference type="RefSeq" id="WP_154519811.1">
    <property type="nucleotide sequence ID" value="NZ_VUMT01000018.1"/>
</dbReference>